<dbReference type="RefSeq" id="WP_173067733.1">
    <property type="nucleotide sequence ID" value="NZ_BAABGO010000013.1"/>
</dbReference>
<evidence type="ECO:0000313" key="2">
    <source>
        <dbReference type="Proteomes" id="UP000482800"/>
    </source>
</evidence>
<sequence>MSQDDFDAALSRLAALGEPVRRTLYRYVVAQPEPVSRERAAAGVGVAHHLAKFHLDKLVEDGLLEAEYRRPPGRGGPGAGRPAKLYRRAAGQLAVSLPERRYDLAGHIMAEAITTAGRTGTSVDGALTSAARAAGRELAHPPRDGDGLTAVAEALSGAGFEPRVTDDGVELSNCPFHQLAERYTALVCGMNLDLVGGLLDALPAKDLRAHLAPAPGRCCVAITRARPR</sequence>
<dbReference type="AlphaFoldDB" id="A0A6V8KG59"/>
<accession>A0A6V8KG59</accession>
<keyword evidence="2" id="KW-1185">Reference proteome</keyword>
<dbReference type="Pfam" id="PF12840">
    <property type="entry name" value="HTH_20"/>
    <property type="match status" value="1"/>
</dbReference>
<gene>
    <name evidence="1" type="ORF">Phou_084020</name>
</gene>
<dbReference type="Proteomes" id="UP000482800">
    <property type="component" value="Unassembled WGS sequence"/>
</dbReference>
<name>A0A6V8KG59_9ACTN</name>
<protein>
    <submittedName>
        <fullName evidence="1">ArsR family transcriptional regulator</fullName>
    </submittedName>
</protein>
<dbReference type="InterPro" id="IPR036390">
    <property type="entry name" value="WH_DNA-bd_sf"/>
</dbReference>
<dbReference type="SUPFAM" id="SSF46785">
    <property type="entry name" value="Winged helix' DNA-binding domain"/>
    <property type="match status" value="1"/>
</dbReference>
<proteinExistence type="predicted"/>
<reference evidence="1 2" key="1">
    <citation type="submission" date="2020-03" db="EMBL/GenBank/DDBJ databases">
        <title>Whole genome shotgun sequence of Phytohabitans houttuyneae NBRC 108639.</title>
        <authorList>
            <person name="Komaki H."/>
            <person name="Tamura T."/>
        </authorList>
    </citation>
    <scope>NUCLEOTIDE SEQUENCE [LARGE SCALE GENOMIC DNA]</scope>
    <source>
        <strain evidence="1 2">NBRC 108639</strain>
    </source>
</reference>
<reference evidence="1 2" key="2">
    <citation type="submission" date="2020-03" db="EMBL/GenBank/DDBJ databases">
        <authorList>
            <person name="Ichikawa N."/>
            <person name="Kimura A."/>
            <person name="Kitahashi Y."/>
            <person name="Uohara A."/>
        </authorList>
    </citation>
    <scope>NUCLEOTIDE SEQUENCE [LARGE SCALE GENOMIC DNA]</scope>
    <source>
        <strain evidence="1 2">NBRC 108639</strain>
    </source>
</reference>
<dbReference type="InterPro" id="IPR036388">
    <property type="entry name" value="WH-like_DNA-bd_sf"/>
</dbReference>
<dbReference type="EMBL" id="BLPF01000003">
    <property type="protein sequence ID" value="GFJ84222.1"/>
    <property type="molecule type" value="Genomic_DNA"/>
</dbReference>
<dbReference type="Gene3D" id="1.10.10.10">
    <property type="entry name" value="Winged helix-like DNA-binding domain superfamily/Winged helix DNA-binding domain"/>
    <property type="match status" value="1"/>
</dbReference>
<organism evidence="1 2">
    <name type="scientific">Phytohabitans houttuyneae</name>
    <dbReference type="NCBI Taxonomy" id="1076126"/>
    <lineage>
        <taxon>Bacteria</taxon>
        <taxon>Bacillati</taxon>
        <taxon>Actinomycetota</taxon>
        <taxon>Actinomycetes</taxon>
        <taxon>Micromonosporales</taxon>
        <taxon>Micromonosporaceae</taxon>
    </lineage>
</organism>
<comment type="caution">
    <text evidence="1">The sequence shown here is derived from an EMBL/GenBank/DDBJ whole genome shotgun (WGS) entry which is preliminary data.</text>
</comment>
<evidence type="ECO:0000313" key="1">
    <source>
        <dbReference type="EMBL" id="GFJ84222.1"/>
    </source>
</evidence>